<keyword evidence="1" id="KW-0175">Coiled coil</keyword>
<proteinExistence type="predicted"/>
<comment type="caution">
    <text evidence="2">The sequence shown here is derived from an EMBL/GenBank/DDBJ whole genome shotgun (WGS) entry which is preliminary data.</text>
</comment>
<protein>
    <submittedName>
        <fullName evidence="2">Uncharacterized protein</fullName>
    </submittedName>
</protein>
<evidence type="ECO:0000313" key="2">
    <source>
        <dbReference type="EMBL" id="CAL4245710.1"/>
    </source>
</evidence>
<evidence type="ECO:0000313" key="3">
    <source>
        <dbReference type="Proteomes" id="UP001497623"/>
    </source>
</evidence>
<sequence length="203" mass="23011">MSCKICNVGNELAIDKDDIKICNNCIKKILETSHVSPGQNVMVKTIKNNTLCFVARSMIRRDPKVIIEKCLGLYSEDLIASAKKCLVDEFGKILDTYDNALWNEIKKNRRQTHTRPVAEVLVKDIWECLNMLDGYKIQVSIIPEEGSCIPSIDTEPINDSIYNHRLALIETRLAELDNLKRDNENLKGNVHAVSVKLDATEVR</sequence>
<dbReference type="Proteomes" id="UP001497623">
    <property type="component" value="Unassembled WGS sequence"/>
</dbReference>
<reference evidence="2 3" key="1">
    <citation type="submission" date="2024-05" db="EMBL/GenBank/DDBJ databases">
        <authorList>
            <person name="Wallberg A."/>
        </authorList>
    </citation>
    <scope>NUCLEOTIDE SEQUENCE [LARGE SCALE GENOMIC DNA]</scope>
</reference>
<feature type="coiled-coil region" evidence="1">
    <location>
        <begin position="169"/>
        <end position="196"/>
    </location>
</feature>
<organism evidence="2 3">
    <name type="scientific">Meganyctiphanes norvegica</name>
    <name type="common">Northern krill</name>
    <name type="synonym">Thysanopoda norvegica</name>
    <dbReference type="NCBI Taxonomy" id="48144"/>
    <lineage>
        <taxon>Eukaryota</taxon>
        <taxon>Metazoa</taxon>
        <taxon>Ecdysozoa</taxon>
        <taxon>Arthropoda</taxon>
        <taxon>Crustacea</taxon>
        <taxon>Multicrustacea</taxon>
        <taxon>Malacostraca</taxon>
        <taxon>Eumalacostraca</taxon>
        <taxon>Eucarida</taxon>
        <taxon>Euphausiacea</taxon>
        <taxon>Euphausiidae</taxon>
        <taxon>Meganyctiphanes</taxon>
    </lineage>
</organism>
<evidence type="ECO:0000256" key="1">
    <source>
        <dbReference type="SAM" id="Coils"/>
    </source>
</evidence>
<name>A0AAV2SW71_MEGNR</name>
<accession>A0AAV2SW71</accession>
<dbReference type="EMBL" id="CAXKWB010140413">
    <property type="protein sequence ID" value="CAL4245710.1"/>
    <property type="molecule type" value="Genomic_DNA"/>
</dbReference>
<gene>
    <name evidence="2" type="ORF">MNOR_LOCUS41081</name>
</gene>
<dbReference type="AlphaFoldDB" id="A0AAV2SW71"/>
<feature type="non-terminal residue" evidence="2">
    <location>
        <position position="203"/>
    </location>
</feature>
<keyword evidence="3" id="KW-1185">Reference proteome</keyword>